<protein>
    <recommendedName>
        <fullName evidence="1">Integrase catalytic domain-containing protein</fullName>
    </recommendedName>
</protein>
<organism evidence="2 3">
    <name type="scientific">Corynebacterium rouxii</name>
    <dbReference type="NCBI Taxonomy" id="2719119"/>
    <lineage>
        <taxon>Bacteria</taxon>
        <taxon>Bacillati</taxon>
        <taxon>Actinomycetota</taxon>
        <taxon>Actinomycetes</taxon>
        <taxon>Mycobacteriales</taxon>
        <taxon>Corynebacteriaceae</taxon>
        <taxon>Corynebacterium</taxon>
    </lineage>
</organism>
<evidence type="ECO:0000259" key="1">
    <source>
        <dbReference type="Pfam" id="PF13333"/>
    </source>
</evidence>
<proteinExistence type="predicted"/>
<name>A0A6I8MGU7_9CORY</name>
<dbReference type="KEGG" id="crf:FRC0190_02234"/>
<reference evidence="2 3" key="1">
    <citation type="submission" date="2019-11" db="EMBL/GenBank/DDBJ databases">
        <authorList>
            <person name="Brisse S."/>
        </authorList>
    </citation>
    <scope>NUCLEOTIDE SEQUENCE [LARGE SCALE GENOMIC DNA]</scope>
    <source>
        <strain evidence="2">FRC0190</strain>
    </source>
</reference>
<feature type="domain" description="Integrase catalytic" evidence="1">
    <location>
        <begin position="27"/>
        <end position="45"/>
    </location>
</feature>
<evidence type="ECO:0000313" key="3">
    <source>
        <dbReference type="Proteomes" id="UP000423525"/>
    </source>
</evidence>
<dbReference type="AlphaFoldDB" id="A0A6I8MGU7"/>
<dbReference type="GO" id="GO:0015074">
    <property type="term" value="P:DNA integration"/>
    <property type="evidence" value="ECO:0007669"/>
    <property type="project" value="InterPro"/>
</dbReference>
<dbReference type="InterPro" id="IPR001584">
    <property type="entry name" value="Integrase_cat-core"/>
</dbReference>
<dbReference type="Proteomes" id="UP000423525">
    <property type="component" value="Chromosome"/>
</dbReference>
<sequence length="55" mass="6297">MRLRRIVLGAVDVVQGGNCYDNAVMKNFFGHLKTEMYYGEHFANDKKFILVQSGD</sequence>
<gene>
    <name evidence="2" type="ORF">FRC0190_02234</name>
</gene>
<dbReference type="Pfam" id="PF13333">
    <property type="entry name" value="rve_2"/>
    <property type="match status" value="1"/>
</dbReference>
<dbReference type="EMBL" id="LR738855">
    <property type="protein sequence ID" value="VZH86318.1"/>
    <property type="molecule type" value="Genomic_DNA"/>
</dbReference>
<accession>A0A6I8MGU7</accession>
<evidence type="ECO:0000313" key="2">
    <source>
        <dbReference type="EMBL" id="VZH86318.1"/>
    </source>
</evidence>